<keyword evidence="2" id="KW-1185">Reference proteome</keyword>
<dbReference type="Proteomes" id="UP000466966">
    <property type="component" value="Unassembled WGS sequence"/>
</dbReference>
<reference evidence="1 2" key="1">
    <citation type="submission" date="2019-12" db="EMBL/GenBank/DDBJ databases">
        <title>Genomic-based taxomic classification of the family Erythrobacteraceae.</title>
        <authorList>
            <person name="Xu L."/>
        </authorList>
    </citation>
    <scope>NUCLEOTIDE SEQUENCE [LARGE SCALE GENOMIC DNA]</scope>
    <source>
        <strain evidence="1 2">M0322</strain>
    </source>
</reference>
<dbReference type="InterPro" id="IPR021254">
    <property type="entry name" value="DUF2806"/>
</dbReference>
<name>A0A844Z4J7_9SPHN</name>
<dbReference type="Pfam" id="PF10987">
    <property type="entry name" value="DUF2806"/>
    <property type="match status" value="1"/>
</dbReference>
<sequence>MESEPTSGLPAPVNQALEKVPLGWKTKATKALLKVVGHGYLPEKAAQISQRLTEAEAKRTFAIELARLAAIQAAADPDLMQRTMSRLSSDEAARQANIEQTTVKAAAQLEAMDLTDDMIVSEDIGDDWRRKFTSYVGDVSDDEMQAVWARLLAGEIVKPNSFGFRTLRVLSELDSETAKLFAEYGNLRLRDDTIFALKENWKSGAKFRQLARLADAGLIEPDPNISRILKRVENRVWVMGKTYSGYLYTDVGPDEAHITIRTLTRAGSELASLLPYDNEPEMVRSVLQEAKSLWPNSSFALLGPAKWVDDTCTLQSWTFLWGGQEDFLRSLGVV</sequence>
<evidence type="ECO:0000313" key="1">
    <source>
        <dbReference type="EMBL" id="MXO73557.1"/>
    </source>
</evidence>
<organism evidence="1 2">
    <name type="scientific">Alteraurantiacibacter buctensis</name>
    <dbReference type="NCBI Taxonomy" id="1503981"/>
    <lineage>
        <taxon>Bacteria</taxon>
        <taxon>Pseudomonadati</taxon>
        <taxon>Pseudomonadota</taxon>
        <taxon>Alphaproteobacteria</taxon>
        <taxon>Sphingomonadales</taxon>
        <taxon>Erythrobacteraceae</taxon>
        <taxon>Alteraurantiacibacter</taxon>
    </lineage>
</organism>
<proteinExistence type="predicted"/>
<dbReference type="OrthoDB" id="886161at2"/>
<evidence type="ECO:0000313" key="2">
    <source>
        <dbReference type="Proteomes" id="UP000466966"/>
    </source>
</evidence>
<dbReference type="AlphaFoldDB" id="A0A844Z4J7"/>
<dbReference type="RefSeq" id="WP_160773488.1">
    <property type="nucleotide sequence ID" value="NZ_WTYV01000014.1"/>
</dbReference>
<accession>A0A844Z4J7</accession>
<protein>
    <submittedName>
        <fullName evidence="1">DUF2806 domain-containing protein</fullName>
    </submittedName>
</protein>
<comment type="caution">
    <text evidence="1">The sequence shown here is derived from an EMBL/GenBank/DDBJ whole genome shotgun (WGS) entry which is preliminary data.</text>
</comment>
<dbReference type="EMBL" id="WTYV01000014">
    <property type="protein sequence ID" value="MXO73557.1"/>
    <property type="molecule type" value="Genomic_DNA"/>
</dbReference>
<gene>
    <name evidence="1" type="ORF">GRI99_18245</name>
</gene>